<sequence length="414" mass="45489">IMVRASTSKKPKTYQVDRLWDRRIEGGQKQYLTSWEGYEDKTWEPVDNLSSKTLLSLMKELDQILDDPTHPKPEWYRKFLQQKQRGIDVMKHGIDYEPPTKRCREATPTAFADAPVPAKTPARFAPSLQSAATTLVARSSPAALRRPTTATSLREAAAARPTAAAPERAASATPHATAASRNGTASPVPSTTRVAARHSFPAPPRVASESDAEADRDSVDVTPSPLVPSTSRAASRSSLAATTQVAAMSSPKVASTSSRTAARYSSPAPSRNKTNTPAPPAVPHTQVAAPVPFTVETPLGAITAVEPDSLLAEYTMENEATRDELLRLLTRPITGNPMNGMRNMLKAMWALQRKADEQIKVLNSQNAEYARRIDKLESDKDERFETLQTEMANLRKSFKMSSRFRERKELAENQ</sequence>
<dbReference type="Pfam" id="PF00385">
    <property type="entry name" value="Chromo"/>
    <property type="match status" value="1"/>
</dbReference>
<dbReference type="InterPro" id="IPR023780">
    <property type="entry name" value="Chromo_domain"/>
</dbReference>
<keyword evidence="1" id="KW-0175">Coiled coil</keyword>
<accession>A0A2A6CXU8</accession>
<reference evidence="4" key="1">
    <citation type="journal article" date="2008" name="Nat. Genet.">
        <title>The Pristionchus pacificus genome provides a unique perspective on nematode lifestyle and parasitism.</title>
        <authorList>
            <person name="Dieterich C."/>
            <person name="Clifton S.W."/>
            <person name="Schuster L.N."/>
            <person name="Chinwalla A."/>
            <person name="Delehaunty K."/>
            <person name="Dinkelacker I."/>
            <person name="Fulton L."/>
            <person name="Fulton R."/>
            <person name="Godfrey J."/>
            <person name="Minx P."/>
            <person name="Mitreva M."/>
            <person name="Roeseler W."/>
            <person name="Tian H."/>
            <person name="Witte H."/>
            <person name="Yang S.P."/>
            <person name="Wilson R.K."/>
            <person name="Sommer R.J."/>
        </authorList>
    </citation>
    <scope>NUCLEOTIDE SEQUENCE [LARGE SCALE GENOMIC DNA]</scope>
    <source>
        <strain evidence="4">PS312</strain>
    </source>
</reference>
<feature type="compositionally biased region" description="Low complexity" evidence="2">
    <location>
        <begin position="229"/>
        <end position="243"/>
    </location>
</feature>
<feature type="compositionally biased region" description="Polar residues" evidence="2">
    <location>
        <begin position="181"/>
        <end position="193"/>
    </location>
</feature>
<evidence type="ECO:0000313" key="4">
    <source>
        <dbReference type="Proteomes" id="UP000005239"/>
    </source>
</evidence>
<keyword evidence="4" id="KW-1185">Reference proteome</keyword>
<dbReference type="GO" id="GO:0003682">
    <property type="term" value="F:chromatin binding"/>
    <property type="evidence" value="ECO:0000318"/>
    <property type="project" value="GO_Central"/>
</dbReference>
<name>A0A2A6CXU8_PRIPA</name>
<proteinExistence type="predicted"/>
<feature type="compositionally biased region" description="Low complexity" evidence="2">
    <location>
        <begin position="154"/>
        <end position="180"/>
    </location>
</feature>
<protein>
    <submittedName>
        <fullName evidence="3">Chromo domain-containing protein</fullName>
    </submittedName>
</protein>
<dbReference type="PROSITE" id="PS50013">
    <property type="entry name" value="CHROMO_2"/>
    <property type="match status" value="1"/>
</dbReference>
<organism evidence="3 4">
    <name type="scientific">Pristionchus pacificus</name>
    <name type="common">Parasitic nematode worm</name>
    <dbReference type="NCBI Taxonomy" id="54126"/>
    <lineage>
        <taxon>Eukaryota</taxon>
        <taxon>Metazoa</taxon>
        <taxon>Ecdysozoa</taxon>
        <taxon>Nematoda</taxon>
        <taxon>Chromadorea</taxon>
        <taxon>Rhabditida</taxon>
        <taxon>Rhabditina</taxon>
        <taxon>Diplogasteromorpha</taxon>
        <taxon>Diplogasteroidea</taxon>
        <taxon>Neodiplogasteridae</taxon>
        <taxon>Pristionchus</taxon>
    </lineage>
</organism>
<dbReference type="Proteomes" id="UP000005239">
    <property type="component" value="Unassembled WGS sequence"/>
</dbReference>
<feature type="compositionally biased region" description="Low complexity" evidence="2">
    <location>
        <begin position="254"/>
        <end position="271"/>
    </location>
</feature>
<gene>
    <name evidence="3" type="primary">WBGene00097482</name>
</gene>
<dbReference type="InterPro" id="IPR016197">
    <property type="entry name" value="Chromo-like_dom_sf"/>
</dbReference>
<accession>A0A8R1U844</accession>
<dbReference type="AlphaFoldDB" id="A0A2A6CXU8"/>
<evidence type="ECO:0000313" key="3">
    <source>
        <dbReference type="EnsemblMetazoa" id="PPA07928.1"/>
    </source>
</evidence>
<reference evidence="3" key="2">
    <citation type="submission" date="2022-06" db="UniProtKB">
        <authorList>
            <consortium name="EnsemblMetazoa"/>
        </authorList>
    </citation>
    <scope>IDENTIFICATION</scope>
    <source>
        <strain evidence="3">PS312</strain>
    </source>
</reference>
<dbReference type="InterPro" id="IPR000953">
    <property type="entry name" value="Chromo/chromo_shadow_dom"/>
</dbReference>
<evidence type="ECO:0000256" key="2">
    <source>
        <dbReference type="SAM" id="MobiDB-lite"/>
    </source>
</evidence>
<dbReference type="SUPFAM" id="SSF54160">
    <property type="entry name" value="Chromo domain-like"/>
    <property type="match status" value="1"/>
</dbReference>
<feature type="region of interest" description="Disordered" evidence="2">
    <location>
        <begin position="138"/>
        <end position="285"/>
    </location>
</feature>
<feature type="coiled-coil region" evidence="1">
    <location>
        <begin position="311"/>
        <end position="379"/>
    </location>
</feature>
<dbReference type="Gene3D" id="2.40.50.40">
    <property type="match status" value="1"/>
</dbReference>
<dbReference type="EnsemblMetazoa" id="PPA07928.1">
    <property type="protein sequence ID" value="PPA07928.1"/>
    <property type="gene ID" value="WBGene00097482"/>
</dbReference>
<evidence type="ECO:0000256" key="1">
    <source>
        <dbReference type="SAM" id="Coils"/>
    </source>
</evidence>
<dbReference type="GO" id="GO:0031507">
    <property type="term" value="P:heterochromatin formation"/>
    <property type="evidence" value="ECO:0000318"/>
    <property type="project" value="GO_Central"/>
</dbReference>
<dbReference type="GO" id="GO:0005721">
    <property type="term" value="C:pericentric heterochromatin"/>
    <property type="evidence" value="ECO:0000318"/>
    <property type="project" value="GO_Central"/>
</dbReference>